<dbReference type="InterPro" id="IPR028082">
    <property type="entry name" value="Peripla_BP_I"/>
</dbReference>
<accession>A0A1V9EMH5</accession>
<sequence>MDQVNLKKLAKELNLAVSTVSRALRDSHEISSQTKERVRELALKLGFQPNPHASSLRQNKSKTIAVIIPEIENNFFSQVINGIESVTPSKGYHVLIYLSHEDYNKERDILQLLRNGRVDGIMISVSNTTSNYDHIDAWRQAGIPVVLFDRTSEELDVPNIMTNDAEMAFKATEHLLKRGCKNIAFLGMAGNLSISNRRKVGYLSALEKFKIATPPQIVELTSKDYTNREILRKLFQDQPRPDGIFAAIEKFAVNTYEVCKEINLHIPQDVKVISFSNLQAAALFDPALSTIIQPAYDIGREAASILFKLIEKKMLMPYEKKMILPSQLIERASTAVTGQ</sequence>
<keyword evidence="6" id="KW-1185">Reference proteome</keyword>
<dbReference type="AlphaFoldDB" id="A0A1V9EMH5"/>
<dbReference type="Proteomes" id="UP000192610">
    <property type="component" value="Unassembled WGS sequence"/>
</dbReference>
<organism evidence="5 6">
    <name type="scientific">Niastella yeongjuensis</name>
    <dbReference type="NCBI Taxonomy" id="354355"/>
    <lineage>
        <taxon>Bacteria</taxon>
        <taxon>Pseudomonadati</taxon>
        <taxon>Bacteroidota</taxon>
        <taxon>Chitinophagia</taxon>
        <taxon>Chitinophagales</taxon>
        <taxon>Chitinophagaceae</taxon>
        <taxon>Niastella</taxon>
    </lineage>
</organism>
<dbReference type="GO" id="GO:0003700">
    <property type="term" value="F:DNA-binding transcription factor activity"/>
    <property type="evidence" value="ECO:0007669"/>
    <property type="project" value="TreeGrafter"/>
</dbReference>
<dbReference type="OrthoDB" id="667031at2"/>
<dbReference type="CDD" id="cd01392">
    <property type="entry name" value="HTH_LacI"/>
    <property type="match status" value="1"/>
</dbReference>
<dbReference type="Pfam" id="PF00532">
    <property type="entry name" value="Peripla_BP_1"/>
    <property type="match status" value="1"/>
</dbReference>
<feature type="domain" description="HTH lacI-type" evidence="4">
    <location>
        <begin position="4"/>
        <end position="58"/>
    </location>
</feature>
<dbReference type="EMBL" id="LVXG01000023">
    <property type="protein sequence ID" value="OQP47340.1"/>
    <property type="molecule type" value="Genomic_DNA"/>
</dbReference>
<keyword evidence="3" id="KW-0804">Transcription</keyword>
<dbReference type="GO" id="GO:0000976">
    <property type="term" value="F:transcription cis-regulatory region binding"/>
    <property type="evidence" value="ECO:0007669"/>
    <property type="project" value="TreeGrafter"/>
</dbReference>
<dbReference type="RefSeq" id="WP_081201437.1">
    <property type="nucleotide sequence ID" value="NZ_FOCZ01000002.1"/>
</dbReference>
<dbReference type="PANTHER" id="PTHR30146">
    <property type="entry name" value="LACI-RELATED TRANSCRIPTIONAL REPRESSOR"/>
    <property type="match status" value="1"/>
</dbReference>
<protein>
    <submittedName>
        <fullName evidence="5">LacI family transcriptional regulator</fullName>
    </submittedName>
</protein>
<keyword evidence="1" id="KW-0805">Transcription regulation</keyword>
<dbReference type="SMART" id="SM00354">
    <property type="entry name" value="HTH_LACI"/>
    <property type="match status" value="1"/>
</dbReference>
<dbReference type="PANTHER" id="PTHR30146:SF109">
    <property type="entry name" value="HTH-TYPE TRANSCRIPTIONAL REGULATOR GALS"/>
    <property type="match status" value="1"/>
</dbReference>
<dbReference type="CDD" id="cd06267">
    <property type="entry name" value="PBP1_LacI_sugar_binding-like"/>
    <property type="match status" value="1"/>
</dbReference>
<keyword evidence="2" id="KW-0238">DNA-binding</keyword>
<evidence type="ECO:0000256" key="1">
    <source>
        <dbReference type="ARBA" id="ARBA00023015"/>
    </source>
</evidence>
<dbReference type="SUPFAM" id="SSF53822">
    <property type="entry name" value="Periplasmic binding protein-like I"/>
    <property type="match status" value="1"/>
</dbReference>
<evidence type="ECO:0000256" key="3">
    <source>
        <dbReference type="ARBA" id="ARBA00023163"/>
    </source>
</evidence>
<dbReference type="SUPFAM" id="SSF47413">
    <property type="entry name" value="lambda repressor-like DNA-binding domains"/>
    <property type="match status" value="1"/>
</dbReference>
<dbReference type="PROSITE" id="PS50932">
    <property type="entry name" value="HTH_LACI_2"/>
    <property type="match status" value="1"/>
</dbReference>
<dbReference type="Gene3D" id="1.10.260.40">
    <property type="entry name" value="lambda repressor-like DNA-binding domains"/>
    <property type="match status" value="1"/>
</dbReference>
<reference evidence="6" key="1">
    <citation type="submission" date="2016-04" db="EMBL/GenBank/DDBJ databases">
        <authorList>
            <person name="Chen L."/>
            <person name="Zhuang W."/>
            <person name="Wang G."/>
        </authorList>
    </citation>
    <scope>NUCLEOTIDE SEQUENCE [LARGE SCALE GENOMIC DNA]</scope>
    <source>
        <strain evidence="6">17621</strain>
    </source>
</reference>
<evidence type="ECO:0000313" key="5">
    <source>
        <dbReference type="EMBL" id="OQP47340.1"/>
    </source>
</evidence>
<proteinExistence type="predicted"/>
<evidence type="ECO:0000256" key="2">
    <source>
        <dbReference type="ARBA" id="ARBA00023125"/>
    </source>
</evidence>
<dbReference type="Pfam" id="PF00356">
    <property type="entry name" value="LacI"/>
    <property type="match status" value="1"/>
</dbReference>
<dbReference type="InterPro" id="IPR001761">
    <property type="entry name" value="Peripla_BP/Lac1_sug-bd_dom"/>
</dbReference>
<dbReference type="Gene3D" id="3.40.50.2300">
    <property type="match status" value="2"/>
</dbReference>
<evidence type="ECO:0000313" key="6">
    <source>
        <dbReference type="Proteomes" id="UP000192610"/>
    </source>
</evidence>
<comment type="caution">
    <text evidence="5">The sequence shown here is derived from an EMBL/GenBank/DDBJ whole genome shotgun (WGS) entry which is preliminary data.</text>
</comment>
<dbReference type="InterPro" id="IPR000843">
    <property type="entry name" value="HTH_LacI"/>
</dbReference>
<gene>
    <name evidence="5" type="ORF">A4H97_07500</name>
</gene>
<name>A0A1V9EMH5_9BACT</name>
<evidence type="ECO:0000259" key="4">
    <source>
        <dbReference type="PROSITE" id="PS50932"/>
    </source>
</evidence>
<dbReference type="InterPro" id="IPR010982">
    <property type="entry name" value="Lambda_DNA-bd_dom_sf"/>
</dbReference>
<dbReference type="STRING" id="354355.SAMN05660816_01524"/>